<accession>A0A8T0YWL4</accession>
<sequence length="52" mass="5981">MALNEVLLRRLSTAFTHESASDFTPKTLDTCNRKLRCGSETIPMHRRYAELV</sequence>
<dbReference type="Proteomes" id="UP000774804">
    <property type="component" value="Unassembled WGS sequence"/>
</dbReference>
<dbReference type="EMBL" id="RCMV01005271">
    <property type="protein sequence ID" value="KAG3188338.1"/>
    <property type="molecule type" value="Genomic_DNA"/>
</dbReference>
<dbReference type="EMBL" id="RCMI01006198">
    <property type="protein sequence ID" value="KAG2854096.1"/>
    <property type="molecule type" value="Genomic_DNA"/>
</dbReference>
<dbReference type="Proteomes" id="UP000736787">
    <property type="component" value="Unassembled WGS sequence"/>
</dbReference>
<gene>
    <name evidence="1" type="ORF">PC115_g25936</name>
    <name evidence="2" type="ORF">PC117_g28281</name>
    <name evidence="3" type="ORF">PC129_g25199</name>
</gene>
<dbReference type="EMBL" id="RCMK01004519">
    <property type="protein sequence ID" value="KAG2871317.1"/>
    <property type="molecule type" value="Genomic_DNA"/>
</dbReference>
<evidence type="ECO:0000313" key="4">
    <source>
        <dbReference type="Proteomes" id="UP000774804"/>
    </source>
</evidence>
<proteinExistence type="predicted"/>
<dbReference type="Proteomes" id="UP000760860">
    <property type="component" value="Unassembled WGS sequence"/>
</dbReference>
<comment type="caution">
    <text evidence="1">The sequence shown here is derived from an EMBL/GenBank/DDBJ whole genome shotgun (WGS) entry which is preliminary data.</text>
</comment>
<evidence type="ECO:0000313" key="2">
    <source>
        <dbReference type="EMBL" id="KAG2871317.1"/>
    </source>
</evidence>
<reference evidence="1" key="1">
    <citation type="submission" date="2018-10" db="EMBL/GenBank/DDBJ databases">
        <title>Effector identification in a new, highly contiguous assembly of the strawberry crown rot pathogen Phytophthora cactorum.</title>
        <authorList>
            <person name="Armitage A.D."/>
            <person name="Nellist C.F."/>
            <person name="Bates H."/>
            <person name="Vickerstaff R.J."/>
            <person name="Harrison R.J."/>
        </authorList>
    </citation>
    <scope>NUCLEOTIDE SEQUENCE</scope>
    <source>
        <strain evidence="1">4032</strain>
        <strain evidence="2">4040</strain>
        <strain evidence="3">P421</strain>
    </source>
</reference>
<name>A0A8T0YWL4_9STRA</name>
<evidence type="ECO:0000313" key="3">
    <source>
        <dbReference type="EMBL" id="KAG3188338.1"/>
    </source>
</evidence>
<evidence type="ECO:0000313" key="1">
    <source>
        <dbReference type="EMBL" id="KAG2854096.1"/>
    </source>
</evidence>
<organism evidence="1 4">
    <name type="scientific">Phytophthora cactorum</name>
    <dbReference type="NCBI Taxonomy" id="29920"/>
    <lineage>
        <taxon>Eukaryota</taxon>
        <taxon>Sar</taxon>
        <taxon>Stramenopiles</taxon>
        <taxon>Oomycota</taxon>
        <taxon>Peronosporomycetes</taxon>
        <taxon>Peronosporales</taxon>
        <taxon>Peronosporaceae</taxon>
        <taxon>Phytophthora</taxon>
    </lineage>
</organism>
<dbReference type="AlphaFoldDB" id="A0A8T0YWL4"/>
<protein>
    <submittedName>
        <fullName evidence="1">Uncharacterized protein</fullName>
    </submittedName>
</protein>